<proteinExistence type="predicted"/>
<name>T1KZM7_TETUR</name>
<organism evidence="1 2">
    <name type="scientific">Tetranychus urticae</name>
    <name type="common">Two-spotted spider mite</name>
    <dbReference type="NCBI Taxonomy" id="32264"/>
    <lineage>
        <taxon>Eukaryota</taxon>
        <taxon>Metazoa</taxon>
        <taxon>Ecdysozoa</taxon>
        <taxon>Arthropoda</taxon>
        <taxon>Chelicerata</taxon>
        <taxon>Arachnida</taxon>
        <taxon>Acari</taxon>
        <taxon>Acariformes</taxon>
        <taxon>Trombidiformes</taxon>
        <taxon>Prostigmata</taxon>
        <taxon>Eleutherengona</taxon>
        <taxon>Raphignathae</taxon>
        <taxon>Tetranychoidea</taxon>
        <taxon>Tetranychidae</taxon>
        <taxon>Tetranychus</taxon>
    </lineage>
</organism>
<reference evidence="2" key="1">
    <citation type="submission" date="2011-08" db="EMBL/GenBank/DDBJ databases">
        <authorList>
            <person name="Rombauts S."/>
        </authorList>
    </citation>
    <scope>NUCLEOTIDE SEQUENCE</scope>
    <source>
        <strain evidence="2">London</strain>
    </source>
</reference>
<dbReference type="AlphaFoldDB" id="T1KZM7"/>
<dbReference type="EMBL" id="CAEY01000743">
    <property type="status" value="NOT_ANNOTATED_CDS"/>
    <property type="molecule type" value="Genomic_DNA"/>
</dbReference>
<dbReference type="HOGENOM" id="CLU_2641327_0_0_1"/>
<evidence type="ECO:0000313" key="1">
    <source>
        <dbReference type="EnsemblMetazoa" id="tetur28g02150.1"/>
    </source>
</evidence>
<accession>T1KZM7</accession>
<dbReference type="EnsemblMetazoa" id="tetur28g02150.1">
    <property type="protein sequence ID" value="tetur28g02150.1"/>
    <property type="gene ID" value="tetur28g02150"/>
</dbReference>
<evidence type="ECO:0000313" key="2">
    <source>
        <dbReference type="Proteomes" id="UP000015104"/>
    </source>
</evidence>
<dbReference type="Proteomes" id="UP000015104">
    <property type="component" value="Unassembled WGS sequence"/>
</dbReference>
<reference evidence="1" key="2">
    <citation type="submission" date="2015-06" db="UniProtKB">
        <authorList>
            <consortium name="EnsemblMetazoa"/>
        </authorList>
    </citation>
    <scope>IDENTIFICATION</scope>
</reference>
<sequence length="77" mass="9421">MLLTKLNQMLTHKYDMILKKAQENLKTFPCITLRIILPRNESLWMDEMAQLLRSRNWREERWTNDEESIFLIGLELR</sequence>
<keyword evidence="2" id="KW-1185">Reference proteome</keyword>
<protein>
    <submittedName>
        <fullName evidence="1">Uncharacterized protein</fullName>
    </submittedName>
</protein>